<dbReference type="GO" id="GO:0016705">
    <property type="term" value="F:oxidoreductase activity, acting on paired donors, with incorporation or reduction of molecular oxygen"/>
    <property type="evidence" value="ECO:0007669"/>
    <property type="project" value="InterPro"/>
</dbReference>
<evidence type="ECO:0000256" key="6">
    <source>
        <dbReference type="PIRSR" id="PIRSR000337-1"/>
    </source>
</evidence>
<dbReference type="InterPro" id="IPR016215">
    <property type="entry name" value="NTA_MOA"/>
</dbReference>
<dbReference type="AlphaFoldDB" id="A0A846WVE3"/>
<dbReference type="PANTHER" id="PTHR30011">
    <property type="entry name" value="ALKANESULFONATE MONOOXYGENASE-RELATED"/>
    <property type="match status" value="1"/>
</dbReference>
<gene>
    <name evidence="9" type="ORF">HGA05_26000</name>
</gene>
<dbReference type="Proteomes" id="UP000563898">
    <property type="component" value="Unassembled WGS sequence"/>
</dbReference>
<keyword evidence="2 6" id="KW-0288">FMN</keyword>
<proteinExistence type="inferred from homology"/>
<evidence type="ECO:0000256" key="1">
    <source>
        <dbReference type="ARBA" id="ARBA00022630"/>
    </source>
</evidence>
<accession>A0A846WVE3</accession>
<feature type="binding site" evidence="6">
    <location>
        <position position="92"/>
    </location>
    <ligand>
        <name>FMN</name>
        <dbReference type="ChEBI" id="CHEBI:58210"/>
    </ligand>
</feature>
<protein>
    <submittedName>
        <fullName evidence="9">NtaA/DmoA family FMN-dependent monooxygenase</fullName>
        <ecNumber evidence="9">1.14.-.-</ecNumber>
    </submittedName>
</protein>
<dbReference type="CDD" id="cd01095">
    <property type="entry name" value="Nitrilotriacetate_monoxgenase"/>
    <property type="match status" value="1"/>
</dbReference>
<evidence type="ECO:0000256" key="5">
    <source>
        <dbReference type="ARBA" id="ARBA00033748"/>
    </source>
</evidence>
<evidence type="ECO:0000259" key="8">
    <source>
        <dbReference type="Pfam" id="PF00296"/>
    </source>
</evidence>
<dbReference type="PANTHER" id="PTHR30011:SF16">
    <property type="entry name" value="C2H2 FINGER DOMAIN TRANSCRIPTION FACTOR (EUROFUNG)-RELATED"/>
    <property type="match status" value="1"/>
</dbReference>
<keyword evidence="4 9" id="KW-0503">Monooxygenase</keyword>
<dbReference type="EC" id="1.14.-.-" evidence="9"/>
<reference evidence="9 10" key="1">
    <citation type="submission" date="2020-04" db="EMBL/GenBank/DDBJ databases">
        <title>MicrobeNet Type strains.</title>
        <authorList>
            <person name="Nicholson A.C."/>
        </authorList>
    </citation>
    <scope>NUCLEOTIDE SEQUENCE [LARGE SCALE GENOMIC DNA]</scope>
    <source>
        <strain evidence="9 10">ATCC BAA-14</strain>
    </source>
</reference>
<feature type="region of interest" description="Disordered" evidence="7">
    <location>
        <begin position="438"/>
        <end position="468"/>
    </location>
</feature>
<feature type="binding site" evidence="6">
    <location>
        <position position="217"/>
    </location>
    <ligand>
        <name>FMN</name>
        <dbReference type="ChEBI" id="CHEBI:58210"/>
    </ligand>
</feature>
<dbReference type="GO" id="GO:0004497">
    <property type="term" value="F:monooxygenase activity"/>
    <property type="evidence" value="ECO:0007669"/>
    <property type="project" value="UniProtKB-KW"/>
</dbReference>
<evidence type="ECO:0000313" key="10">
    <source>
        <dbReference type="Proteomes" id="UP000563898"/>
    </source>
</evidence>
<dbReference type="InterPro" id="IPR011251">
    <property type="entry name" value="Luciferase-like_dom"/>
</dbReference>
<dbReference type="EMBL" id="JAAXPC010000027">
    <property type="protein sequence ID" value="NKY05017.1"/>
    <property type="molecule type" value="Genomic_DNA"/>
</dbReference>
<evidence type="ECO:0000313" key="9">
    <source>
        <dbReference type="EMBL" id="NKY05017.1"/>
    </source>
</evidence>
<dbReference type="PIRSF" id="PIRSF000337">
    <property type="entry name" value="NTA_MOA"/>
    <property type="match status" value="1"/>
</dbReference>
<dbReference type="SUPFAM" id="SSF51679">
    <property type="entry name" value="Bacterial luciferase-like"/>
    <property type="match status" value="1"/>
</dbReference>
<feature type="binding site" evidence="6">
    <location>
        <position position="146"/>
    </location>
    <ligand>
        <name>FMN</name>
        <dbReference type="ChEBI" id="CHEBI:58210"/>
    </ligand>
</feature>
<evidence type="ECO:0000256" key="7">
    <source>
        <dbReference type="SAM" id="MobiDB-lite"/>
    </source>
</evidence>
<sequence>MTGFHLTISLMTPGHFRQAWRLPHVDPLAYLDIDHFQRLARIAEDATIDAVFLGDGPALRGEIAEAPGTGLDPAVLLGALAAVTENLGIVATASTTYNSPYNLARRFQALDHVTKGRAAVNIVTTGTPAAAANFGLPAHPDKESRYRRASEFLEVATRLWDSWQPDWLIADKQSGRYADTAKIASIDHVGEFFSVAGPLPVAPGPQGRPVIVQAGGSEGGLRLAGQYADVVFTVAQTQDKATAFRDEIRRRATSGRRHPDDVKVSLGVVVLVGATADEAARRADELYATLPIDRLTNELIANLGLPPGSFGPDDPISIHDLPDAIPGTAFSTGFSVSTRALIAQSPRTPRQLVQSGAGGSGHRLVVGSPEQVADDLQSWFEAGTADGFTIMPADTSVDFENFATLVVPILQERGLFHRTYPARTLRERFGLPFPHSPASHAPCSPAGTRIGRSTVAIGPSAGRSASRR</sequence>
<keyword evidence="3 9" id="KW-0560">Oxidoreductase</keyword>
<comment type="caution">
    <text evidence="9">The sequence shown here is derived from an EMBL/GenBank/DDBJ whole genome shotgun (WGS) entry which is preliminary data.</text>
</comment>
<evidence type="ECO:0000256" key="2">
    <source>
        <dbReference type="ARBA" id="ARBA00022643"/>
    </source>
</evidence>
<dbReference type="InterPro" id="IPR051260">
    <property type="entry name" value="Diverse_substr_monoxygenases"/>
</dbReference>
<keyword evidence="1 6" id="KW-0285">Flavoprotein</keyword>
<dbReference type="NCBIfam" id="TIGR03860">
    <property type="entry name" value="FMN_nitrolo"/>
    <property type="match status" value="1"/>
</dbReference>
<evidence type="ECO:0000256" key="4">
    <source>
        <dbReference type="ARBA" id="ARBA00023033"/>
    </source>
</evidence>
<feature type="binding site" evidence="6">
    <location>
        <position position="55"/>
    </location>
    <ligand>
        <name>FMN</name>
        <dbReference type="ChEBI" id="CHEBI:58210"/>
    </ligand>
</feature>
<dbReference type="InterPro" id="IPR036661">
    <property type="entry name" value="Luciferase-like_sf"/>
</dbReference>
<dbReference type="Pfam" id="PF00296">
    <property type="entry name" value="Bac_luciferase"/>
    <property type="match status" value="1"/>
</dbReference>
<dbReference type="RefSeq" id="WP_006368991.1">
    <property type="nucleotide sequence ID" value="NZ_CP116236.1"/>
</dbReference>
<feature type="domain" description="Luciferase-like" evidence="8">
    <location>
        <begin position="29"/>
        <end position="384"/>
    </location>
</feature>
<organism evidence="9 10">
    <name type="scientific">Gordonia polyisoprenivorans</name>
    <dbReference type="NCBI Taxonomy" id="84595"/>
    <lineage>
        <taxon>Bacteria</taxon>
        <taxon>Bacillati</taxon>
        <taxon>Actinomycetota</taxon>
        <taxon>Actinomycetes</taxon>
        <taxon>Mycobacteriales</taxon>
        <taxon>Gordoniaceae</taxon>
        <taxon>Gordonia</taxon>
    </lineage>
</organism>
<name>A0A846WVE3_9ACTN</name>
<comment type="similarity">
    <text evidence="5">Belongs to the NtaA/SnaA/DszA monooxygenase family.</text>
</comment>
<dbReference type="Gene3D" id="3.20.20.30">
    <property type="entry name" value="Luciferase-like domain"/>
    <property type="match status" value="1"/>
</dbReference>
<evidence type="ECO:0000256" key="3">
    <source>
        <dbReference type="ARBA" id="ARBA00023002"/>
    </source>
</evidence>